<dbReference type="PANTHER" id="PTHR43115">
    <property type="entry name" value="DEHYDROGENASE/REDUCTASE SDR FAMILY MEMBER 11"/>
    <property type="match status" value="1"/>
</dbReference>
<dbReference type="Proteomes" id="UP000192578">
    <property type="component" value="Unassembled WGS sequence"/>
</dbReference>
<dbReference type="PANTHER" id="PTHR43115:SF4">
    <property type="entry name" value="DEHYDROGENASE_REDUCTASE SDR FAMILY MEMBER 11"/>
    <property type="match status" value="1"/>
</dbReference>
<sequence length="129" mass="13756">MSSLAKSPGALAGIGLAAAETLIKLGAKFVACARNIEKIQELNTTLGKDVKPIFAVNCDMTKEKDVLALFKEIAETFEKLDVLIKNAGVNAGATLMGGGATLRTEKLCSMWRKMGDKNDIAILFRALRG</sequence>
<dbReference type="GO" id="GO:0016491">
    <property type="term" value="F:oxidoreductase activity"/>
    <property type="evidence" value="ECO:0007669"/>
    <property type="project" value="UniProtKB-KW"/>
</dbReference>
<evidence type="ECO:0000313" key="4">
    <source>
        <dbReference type="Proteomes" id="UP000192578"/>
    </source>
</evidence>
<dbReference type="InterPro" id="IPR002347">
    <property type="entry name" value="SDR_fam"/>
</dbReference>
<dbReference type="EMBL" id="MTYJ01000138">
    <property type="protein sequence ID" value="OQV12733.1"/>
    <property type="molecule type" value="Genomic_DNA"/>
</dbReference>
<evidence type="ECO:0000256" key="2">
    <source>
        <dbReference type="ARBA" id="ARBA00023002"/>
    </source>
</evidence>
<reference evidence="4" key="1">
    <citation type="submission" date="2017-01" db="EMBL/GenBank/DDBJ databases">
        <title>Comparative genomics of anhydrobiosis in the tardigrade Hypsibius dujardini.</title>
        <authorList>
            <person name="Yoshida Y."/>
            <person name="Koutsovoulos G."/>
            <person name="Laetsch D."/>
            <person name="Stevens L."/>
            <person name="Kumar S."/>
            <person name="Horikawa D."/>
            <person name="Ishino K."/>
            <person name="Komine S."/>
            <person name="Tomita M."/>
            <person name="Blaxter M."/>
            <person name="Arakawa K."/>
        </authorList>
    </citation>
    <scope>NUCLEOTIDE SEQUENCE [LARGE SCALE GENOMIC DNA]</scope>
    <source>
        <strain evidence="4">Z151</strain>
    </source>
</reference>
<dbReference type="InterPro" id="IPR036291">
    <property type="entry name" value="NAD(P)-bd_dom_sf"/>
</dbReference>
<name>A0A1W0WC45_HYPEX</name>
<dbReference type="Pfam" id="PF00106">
    <property type="entry name" value="adh_short"/>
    <property type="match status" value="1"/>
</dbReference>
<proteinExistence type="inferred from homology"/>
<protein>
    <submittedName>
        <fullName evidence="3">Uncharacterized protein</fullName>
    </submittedName>
</protein>
<organism evidence="3 4">
    <name type="scientific">Hypsibius exemplaris</name>
    <name type="common">Freshwater tardigrade</name>
    <dbReference type="NCBI Taxonomy" id="2072580"/>
    <lineage>
        <taxon>Eukaryota</taxon>
        <taxon>Metazoa</taxon>
        <taxon>Ecdysozoa</taxon>
        <taxon>Tardigrada</taxon>
        <taxon>Eutardigrada</taxon>
        <taxon>Parachela</taxon>
        <taxon>Hypsibioidea</taxon>
        <taxon>Hypsibiidae</taxon>
        <taxon>Hypsibius</taxon>
    </lineage>
</organism>
<dbReference type="AlphaFoldDB" id="A0A1W0WC45"/>
<comment type="caution">
    <text evidence="3">The sequence shown here is derived from an EMBL/GenBank/DDBJ whole genome shotgun (WGS) entry which is preliminary data.</text>
</comment>
<dbReference type="OrthoDB" id="1933717at2759"/>
<gene>
    <name evidence="3" type="ORF">BV898_13053</name>
</gene>
<keyword evidence="2" id="KW-0560">Oxidoreductase</keyword>
<dbReference type="SUPFAM" id="SSF51735">
    <property type="entry name" value="NAD(P)-binding Rossmann-fold domains"/>
    <property type="match status" value="1"/>
</dbReference>
<comment type="similarity">
    <text evidence="1">Belongs to the short-chain dehydrogenases/reductases (SDR) family.</text>
</comment>
<evidence type="ECO:0000313" key="3">
    <source>
        <dbReference type="EMBL" id="OQV12733.1"/>
    </source>
</evidence>
<accession>A0A1W0WC45</accession>
<dbReference type="Gene3D" id="3.40.50.720">
    <property type="entry name" value="NAD(P)-binding Rossmann-like Domain"/>
    <property type="match status" value="1"/>
</dbReference>
<evidence type="ECO:0000256" key="1">
    <source>
        <dbReference type="ARBA" id="ARBA00006484"/>
    </source>
</evidence>
<keyword evidence="4" id="KW-1185">Reference proteome</keyword>